<gene>
    <name evidence="7" type="ORF">IPOD504_LOCUS11760</name>
</gene>
<dbReference type="InterPro" id="IPR025110">
    <property type="entry name" value="AMP-bd_C"/>
</dbReference>
<evidence type="ECO:0000259" key="5">
    <source>
        <dbReference type="Pfam" id="PF00501"/>
    </source>
</evidence>
<dbReference type="PANTHER" id="PTHR24096">
    <property type="entry name" value="LONG-CHAIN-FATTY-ACID--COA LIGASE"/>
    <property type="match status" value="1"/>
</dbReference>
<protein>
    <recommendedName>
        <fullName evidence="9">Luciferin 4-monooxygenase-like</fullName>
    </recommendedName>
</protein>
<dbReference type="InterPro" id="IPR042099">
    <property type="entry name" value="ANL_N_sf"/>
</dbReference>
<evidence type="ECO:0000256" key="1">
    <source>
        <dbReference type="ARBA" id="ARBA00004275"/>
    </source>
</evidence>
<dbReference type="Pfam" id="PF13193">
    <property type="entry name" value="AMP-binding_C"/>
    <property type="match status" value="1"/>
</dbReference>
<organism evidence="7 8">
    <name type="scientific">Iphiclides podalirius</name>
    <name type="common">scarce swallowtail</name>
    <dbReference type="NCBI Taxonomy" id="110791"/>
    <lineage>
        <taxon>Eukaryota</taxon>
        <taxon>Metazoa</taxon>
        <taxon>Ecdysozoa</taxon>
        <taxon>Arthropoda</taxon>
        <taxon>Hexapoda</taxon>
        <taxon>Insecta</taxon>
        <taxon>Pterygota</taxon>
        <taxon>Neoptera</taxon>
        <taxon>Endopterygota</taxon>
        <taxon>Lepidoptera</taxon>
        <taxon>Glossata</taxon>
        <taxon>Ditrysia</taxon>
        <taxon>Papilionoidea</taxon>
        <taxon>Papilionidae</taxon>
        <taxon>Papilioninae</taxon>
        <taxon>Iphiclides</taxon>
    </lineage>
</organism>
<evidence type="ECO:0000256" key="2">
    <source>
        <dbReference type="ARBA" id="ARBA00006432"/>
    </source>
</evidence>
<dbReference type="Pfam" id="PF00501">
    <property type="entry name" value="AMP-binding"/>
    <property type="match status" value="1"/>
</dbReference>
<evidence type="ECO:0000313" key="7">
    <source>
        <dbReference type="EMBL" id="CAH2062193.1"/>
    </source>
</evidence>
<dbReference type="Proteomes" id="UP000837857">
    <property type="component" value="Chromosome 29"/>
</dbReference>
<keyword evidence="4" id="KW-0576">Peroxisome</keyword>
<feature type="domain" description="AMP-binding enzyme C-terminal" evidence="6">
    <location>
        <begin position="429"/>
        <end position="504"/>
    </location>
</feature>
<dbReference type="Gene3D" id="3.40.50.12780">
    <property type="entry name" value="N-terminal domain of ligase-like"/>
    <property type="match status" value="2"/>
</dbReference>
<proteinExistence type="inferred from homology"/>
<sequence>MLRKKNYVYGAEVAYLPHHLHFGQYMLEKCKLYMDEIALLDAATGAQVTYGEVAEVAAGVALSLAGMGLGRGDVVSVCSEKRSEFIPTMIGIMCSGATFMPADVSCMNDSILHRLSNPEPRVIFCSPSVYKVHKKTFKLVNNLASTVVYGDSVVEDAILFKDFVTKHVNLEDFIPMPVTGWSDLAVILYSSGTTGLPKGAKFTHLSFLMCFQHGLAAKNLVGARMFSTRDWYYTYGLKHTIGTLMVGATVVFTTSDDVKDILRIIQEYKRNPSAAHHGERDGENESRRVRRQLTHVHDVYQHAYRCRTVKRCDEEIYGMTEAGCLTDDLNSAMGPKAGSVGCANPGVVIKIVDLKTRQPLGANEIGELCFKSLSLMSGYVGETTRDYLDEEGFFKSGDVGYYDEDRYFYIVDRLKDLIKYRGATVSPAEVEAALLRHPAVKDAGVVGMPHPDHCEVPAAFVVAQPGAAVTERDLVAFIGQQLSTIKMEGGIRFLKQLPRGATSKLSKKSLREML</sequence>
<dbReference type="Gene3D" id="3.30.300.30">
    <property type="match status" value="1"/>
</dbReference>
<dbReference type="SUPFAM" id="SSF56801">
    <property type="entry name" value="Acetyl-CoA synthetase-like"/>
    <property type="match status" value="1"/>
</dbReference>
<accession>A0ABN8IRR1</accession>
<reference evidence="7" key="1">
    <citation type="submission" date="2022-03" db="EMBL/GenBank/DDBJ databases">
        <authorList>
            <person name="Martin H S."/>
        </authorList>
    </citation>
    <scope>NUCLEOTIDE SEQUENCE</scope>
</reference>
<keyword evidence="3" id="KW-0436">Ligase</keyword>
<comment type="similarity">
    <text evidence="2">Belongs to the ATP-dependent AMP-binding enzyme family.</text>
</comment>
<dbReference type="PROSITE" id="PS00455">
    <property type="entry name" value="AMP_BINDING"/>
    <property type="match status" value="1"/>
</dbReference>
<keyword evidence="8" id="KW-1185">Reference proteome</keyword>
<comment type="subcellular location">
    <subcellularLocation>
        <location evidence="1">Peroxisome</location>
    </subcellularLocation>
</comment>
<evidence type="ECO:0000256" key="4">
    <source>
        <dbReference type="ARBA" id="ARBA00023140"/>
    </source>
</evidence>
<dbReference type="PANTHER" id="PTHR24096:SF149">
    <property type="entry name" value="AMP-BINDING DOMAIN-CONTAINING PROTEIN-RELATED"/>
    <property type="match status" value="1"/>
</dbReference>
<evidence type="ECO:0000259" key="6">
    <source>
        <dbReference type="Pfam" id="PF13193"/>
    </source>
</evidence>
<feature type="non-terminal residue" evidence="7">
    <location>
        <position position="1"/>
    </location>
</feature>
<dbReference type="InterPro" id="IPR000873">
    <property type="entry name" value="AMP-dep_synth/lig_dom"/>
</dbReference>
<name>A0ABN8IRR1_9NEOP</name>
<dbReference type="InterPro" id="IPR045851">
    <property type="entry name" value="AMP-bd_C_sf"/>
</dbReference>
<evidence type="ECO:0008006" key="9">
    <source>
        <dbReference type="Google" id="ProtNLM"/>
    </source>
</evidence>
<evidence type="ECO:0000256" key="3">
    <source>
        <dbReference type="ARBA" id="ARBA00022598"/>
    </source>
</evidence>
<dbReference type="EMBL" id="OW152841">
    <property type="protein sequence ID" value="CAH2062193.1"/>
    <property type="molecule type" value="Genomic_DNA"/>
</dbReference>
<dbReference type="InterPro" id="IPR020845">
    <property type="entry name" value="AMP-binding_CS"/>
</dbReference>
<feature type="domain" description="AMP-dependent synthetase/ligase" evidence="5">
    <location>
        <begin position="29"/>
        <end position="379"/>
    </location>
</feature>
<evidence type="ECO:0000313" key="8">
    <source>
        <dbReference type="Proteomes" id="UP000837857"/>
    </source>
</evidence>